<dbReference type="Gene3D" id="1.25.40.10">
    <property type="entry name" value="Tetratricopeptide repeat domain"/>
    <property type="match status" value="1"/>
</dbReference>
<evidence type="ECO:0000313" key="1">
    <source>
        <dbReference type="EMBL" id="OEE79573.1"/>
    </source>
</evidence>
<dbReference type="EMBL" id="AJYW02000021">
    <property type="protein sequence ID" value="OEE79573.1"/>
    <property type="molecule type" value="Genomic_DNA"/>
</dbReference>
<gene>
    <name evidence="1" type="ORF">A130_11030</name>
</gene>
<reference evidence="1 2" key="1">
    <citation type="journal article" date="2012" name="Science">
        <title>Ecological populations of bacteria act as socially cohesive units of antibiotic production and resistance.</title>
        <authorList>
            <person name="Cordero O.X."/>
            <person name="Wildschutte H."/>
            <person name="Kirkup B."/>
            <person name="Proehl S."/>
            <person name="Ngo L."/>
            <person name="Hussain F."/>
            <person name="Le Roux F."/>
            <person name="Mincer T."/>
            <person name="Polz M.F."/>
        </authorList>
    </citation>
    <scope>NUCLEOTIDE SEQUENCE [LARGE SCALE GENOMIC DNA]</scope>
    <source>
        <strain evidence="1 2">FF-238</strain>
    </source>
</reference>
<protein>
    <submittedName>
        <fullName evidence="1">Pilus assembly protein TadD</fullName>
    </submittedName>
</protein>
<dbReference type="InterPro" id="IPR011990">
    <property type="entry name" value="TPR-like_helical_dom_sf"/>
</dbReference>
<organism evidence="1 2">
    <name type="scientific">Vibrio genomosp. F6 str. FF-238</name>
    <dbReference type="NCBI Taxonomy" id="1191298"/>
    <lineage>
        <taxon>Bacteria</taxon>
        <taxon>Pseudomonadati</taxon>
        <taxon>Pseudomonadota</taxon>
        <taxon>Gammaproteobacteria</taxon>
        <taxon>Vibrionales</taxon>
        <taxon>Vibrionaceae</taxon>
        <taxon>Vibrio</taxon>
    </lineage>
</organism>
<dbReference type="SUPFAM" id="SSF48452">
    <property type="entry name" value="TPR-like"/>
    <property type="match status" value="1"/>
</dbReference>
<accession>A0A1E5D8K1</accession>
<dbReference type="AlphaFoldDB" id="A0A1E5D8K1"/>
<dbReference type="Proteomes" id="UP000094165">
    <property type="component" value="Unassembled WGS sequence"/>
</dbReference>
<dbReference type="PROSITE" id="PS51257">
    <property type="entry name" value="PROKAR_LIPOPROTEIN"/>
    <property type="match status" value="1"/>
</dbReference>
<keyword evidence="2" id="KW-1185">Reference proteome</keyword>
<dbReference type="RefSeq" id="WP_017053700.1">
    <property type="nucleotide sequence ID" value="NZ_AJYW02000021.1"/>
</dbReference>
<evidence type="ECO:0000313" key="2">
    <source>
        <dbReference type="Proteomes" id="UP000094165"/>
    </source>
</evidence>
<comment type="caution">
    <text evidence="1">The sequence shown here is derived from an EMBL/GenBank/DDBJ whole genome shotgun (WGS) entry which is preliminary data.</text>
</comment>
<name>A0A1E5D8K1_9VIBR</name>
<proteinExistence type="predicted"/>
<sequence length="366" mass="42157">MIKKSIVILSCFVLFACSSINNELLTKERLLVNSSQSEQLIEFYKVNLSKVPEYKVKLINLYLDKKDNKSAELYINTYGKDDLDEPEVILTLSRLEYIKSNYSSSKKYLDNYLDEGGSKSEYYLLNGKILAQQKQYDLAIESFDNSKKNGASDREANNNIAVVNMLQGKHEQAMEALYGLFAIDPNDQKIRSNLMMASIRAQRPDVTLEVLKFSNTEQEARIKLAKLSKSVKTIKEKQKVPLKLKSIKRIKKSAKKDVVKMDSIALAKETKISYMENSMLDPNNLKPKAPAIYRIQVLATYKVIPSDYLYYLKSNYGKVYSYTHGLWKRYCIGEFNDIDNAKLFLENMNVKGAFIVDYTKKRYLEL</sequence>